<sequence length="118" mass="13491">MSEHSTWVYLLHKIITTVSKSISFLPYSITFNICSSTRHPRTYAQFSDIDTSGSFASGLRYTISIFSGVMLDGVSEYNPILYFRNPSHLDWQAWNKGPCCEKFTRLMLKGFVAFLFAP</sequence>
<keyword evidence="2" id="KW-1185">Reference proteome</keyword>
<dbReference type="Proteomes" id="UP000277204">
    <property type="component" value="Unassembled WGS sequence"/>
</dbReference>
<evidence type="ECO:0000313" key="1">
    <source>
        <dbReference type="EMBL" id="VDO90274.1"/>
    </source>
</evidence>
<protein>
    <submittedName>
        <fullName evidence="1">Uncharacterized protein</fullName>
    </submittedName>
</protein>
<accession>A0A3P8A1A5</accession>
<organism evidence="1 2">
    <name type="scientific">Schistosoma margrebowiei</name>
    <dbReference type="NCBI Taxonomy" id="48269"/>
    <lineage>
        <taxon>Eukaryota</taxon>
        <taxon>Metazoa</taxon>
        <taxon>Spiralia</taxon>
        <taxon>Lophotrochozoa</taxon>
        <taxon>Platyhelminthes</taxon>
        <taxon>Trematoda</taxon>
        <taxon>Digenea</taxon>
        <taxon>Strigeidida</taxon>
        <taxon>Schistosomatoidea</taxon>
        <taxon>Schistosomatidae</taxon>
        <taxon>Schistosoma</taxon>
    </lineage>
</organism>
<name>A0A3P8A1A5_9TREM</name>
<proteinExistence type="predicted"/>
<gene>
    <name evidence="1" type="ORF">SMRZ_LOCUS10417</name>
</gene>
<dbReference type="AlphaFoldDB" id="A0A3P8A1A5"/>
<evidence type="ECO:0000313" key="2">
    <source>
        <dbReference type="Proteomes" id="UP000277204"/>
    </source>
</evidence>
<reference evidence="1 2" key="1">
    <citation type="submission" date="2018-11" db="EMBL/GenBank/DDBJ databases">
        <authorList>
            <consortium name="Pathogen Informatics"/>
        </authorList>
    </citation>
    <scope>NUCLEOTIDE SEQUENCE [LARGE SCALE GENOMIC DNA]</scope>
    <source>
        <strain evidence="1 2">Zambia</strain>
    </source>
</reference>
<dbReference type="EMBL" id="UZAI01005378">
    <property type="protein sequence ID" value="VDO90274.1"/>
    <property type="molecule type" value="Genomic_DNA"/>
</dbReference>